<feature type="compositionally biased region" description="Low complexity" evidence="1">
    <location>
        <begin position="95"/>
        <end position="105"/>
    </location>
</feature>
<protein>
    <submittedName>
        <fullName evidence="2">Uncharacterized protein</fullName>
    </submittedName>
</protein>
<keyword evidence="3" id="KW-1185">Reference proteome</keyword>
<feature type="region of interest" description="Disordered" evidence="1">
    <location>
        <begin position="54"/>
        <end position="122"/>
    </location>
</feature>
<evidence type="ECO:0000313" key="3">
    <source>
        <dbReference type="Proteomes" id="UP001187192"/>
    </source>
</evidence>
<dbReference type="AlphaFoldDB" id="A0AA87ZIC3"/>
<name>A0AA87ZIC3_FICCA</name>
<reference evidence="2" key="1">
    <citation type="submission" date="2023-07" db="EMBL/GenBank/DDBJ databases">
        <title>draft genome sequence of fig (Ficus carica).</title>
        <authorList>
            <person name="Takahashi T."/>
            <person name="Nishimura K."/>
        </authorList>
    </citation>
    <scope>NUCLEOTIDE SEQUENCE</scope>
</reference>
<organism evidence="2 3">
    <name type="scientific">Ficus carica</name>
    <name type="common">Common fig</name>
    <dbReference type="NCBI Taxonomy" id="3494"/>
    <lineage>
        <taxon>Eukaryota</taxon>
        <taxon>Viridiplantae</taxon>
        <taxon>Streptophyta</taxon>
        <taxon>Embryophyta</taxon>
        <taxon>Tracheophyta</taxon>
        <taxon>Spermatophyta</taxon>
        <taxon>Magnoliopsida</taxon>
        <taxon>eudicotyledons</taxon>
        <taxon>Gunneridae</taxon>
        <taxon>Pentapetalae</taxon>
        <taxon>rosids</taxon>
        <taxon>fabids</taxon>
        <taxon>Rosales</taxon>
        <taxon>Moraceae</taxon>
        <taxon>Ficeae</taxon>
        <taxon>Ficus</taxon>
    </lineage>
</organism>
<accession>A0AA87ZIC3</accession>
<gene>
    <name evidence="2" type="ORF">TIFTF001_006969</name>
</gene>
<dbReference type="Proteomes" id="UP001187192">
    <property type="component" value="Unassembled WGS sequence"/>
</dbReference>
<evidence type="ECO:0000313" key="2">
    <source>
        <dbReference type="EMBL" id="GMN37604.1"/>
    </source>
</evidence>
<evidence type="ECO:0000256" key="1">
    <source>
        <dbReference type="SAM" id="MobiDB-lite"/>
    </source>
</evidence>
<sequence>MDVFHPIIITVLLTSVILSLSPSLSMSLLSLAGAILSLDVVVALPGLSLTSANHDGERLEAKSSSDGKNGRRSADGGPFPVPISLSPLPLPNSSPNPTNRRSPISLLEATPCFSDSDSDAVI</sequence>
<feature type="compositionally biased region" description="Basic and acidic residues" evidence="1">
    <location>
        <begin position="54"/>
        <end position="74"/>
    </location>
</feature>
<proteinExistence type="predicted"/>
<dbReference type="EMBL" id="BTGU01000007">
    <property type="protein sequence ID" value="GMN37604.1"/>
    <property type="molecule type" value="Genomic_DNA"/>
</dbReference>
<comment type="caution">
    <text evidence="2">The sequence shown here is derived from an EMBL/GenBank/DDBJ whole genome shotgun (WGS) entry which is preliminary data.</text>
</comment>